<comment type="caution">
    <text evidence="4">The sequence shown here is derived from an EMBL/GenBank/DDBJ whole genome shotgun (WGS) entry which is preliminary data.</text>
</comment>
<dbReference type="InterPro" id="IPR036737">
    <property type="entry name" value="OmpA-like_sf"/>
</dbReference>
<dbReference type="PROSITE" id="PS51123">
    <property type="entry name" value="OMPA_2"/>
    <property type="match status" value="1"/>
</dbReference>
<keyword evidence="2" id="KW-0812">Transmembrane</keyword>
<keyword evidence="1 2" id="KW-0472">Membrane</keyword>
<evidence type="ECO:0000313" key="5">
    <source>
        <dbReference type="Proteomes" id="UP000298264"/>
    </source>
</evidence>
<dbReference type="Proteomes" id="UP000298264">
    <property type="component" value="Unassembled WGS sequence"/>
</dbReference>
<feature type="transmembrane region" description="Helical" evidence="2">
    <location>
        <begin position="53"/>
        <end position="72"/>
    </location>
</feature>
<keyword evidence="5" id="KW-1185">Reference proteome</keyword>
<dbReference type="GO" id="GO:0016020">
    <property type="term" value="C:membrane"/>
    <property type="evidence" value="ECO:0007669"/>
    <property type="project" value="UniProtKB-UniRule"/>
</dbReference>
<dbReference type="EMBL" id="RQHV01000062">
    <property type="protein sequence ID" value="TGN07161.1"/>
    <property type="molecule type" value="Genomic_DNA"/>
</dbReference>
<keyword evidence="2" id="KW-1133">Transmembrane helix</keyword>
<reference evidence="4" key="1">
    <citation type="journal article" date="2019" name="PLoS Negl. Trop. Dis.">
        <title>Revisiting the worldwide diversity of Leptospira species in the environment.</title>
        <authorList>
            <person name="Vincent A.T."/>
            <person name="Schiettekatte O."/>
            <person name="Bourhy P."/>
            <person name="Veyrier F.J."/>
            <person name="Picardeau M."/>
        </authorList>
    </citation>
    <scope>NUCLEOTIDE SEQUENCE [LARGE SCALE GENOMIC DNA]</scope>
    <source>
        <strain evidence="4">201400974</strain>
    </source>
</reference>
<dbReference type="Pfam" id="PF00691">
    <property type="entry name" value="OmpA"/>
    <property type="match status" value="1"/>
</dbReference>
<evidence type="ECO:0000256" key="1">
    <source>
        <dbReference type="PROSITE-ProRule" id="PRU00473"/>
    </source>
</evidence>
<dbReference type="InterPro" id="IPR006665">
    <property type="entry name" value="OmpA-like"/>
</dbReference>
<organism evidence="4 5">
    <name type="scientific">Leptospira ilyithenensis</name>
    <dbReference type="NCBI Taxonomy" id="2484901"/>
    <lineage>
        <taxon>Bacteria</taxon>
        <taxon>Pseudomonadati</taxon>
        <taxon>Spirochaetota</taxon>
        <taxon>Spirochaetia</taxon>
        <taxon>Leptospirales</taxon>
        <taxon>Leptospiraceae</taxon>
        <taxon>Leptospira</taxon>
    </lineage>
</organism>
<evidence type="ECO:0000259" key="3">
    <source>
        <dbReference type="PROSITE" id="PS51123"/>
    </source>
</evidence>
<gene>
    <name evidence="4" type="ORF">EHS11_18830</name>
</gene>
<dbReference type="AlphaFoldDB" id="A0A4R9LPG4"/>
<accession>A0A4R9LPG4</accession>
<feature type="domain" description="OmpA-like" evidence="3">
    <location>
        <begin position="91"/>
        <end position="208"/>
    </location>
</feature>
<protein>
    <recommendedName>
        <fullName evidence="3">OmpA-like domain-containing protein</fullName>
    </recommendedName>
</protein>
<dbReference type="SUPFAM" id="SSF103088">
    <property type="entry name" value="OmpA-like"/>
    <property type="match status" value="1"/>
</dbReference>
<dbReference type="Gene3D" id="3.30.1330.60">
    <property type="entry name" value="OmpA-like domain"/>
    <property type="match status" value="1"/>
</dbReference>
<evidence type="ECO:0000313" key="4">
    <source>
        <dbReference type="EMBL" id="TGN07161.1"/>
    </source>
</evidence>
<proteinExistence type="predicted"/>
<dbReference type="OrthoDB" id="343601at2"/>
<evidence type="ECO:0000256" key="2">
    <source>
        <dbReference type="SAM" id="Phobius"/>
    </source>
</evidence>
<name>A0A4R9LPG4_9LEPT</name>
<sequence length="208" mass="24498">MCQIFQFHSNHPCRISFKELFSGHISIIFFYFGLSCKLENSENNNVSTGNYKFFPFFLYLFTLTYTVQYGLISSPLSADEGLLFEEPFKKVQRDEPEEKLTIYFPKKSFLIVKPEQLKLQKFTELLLADQNKEIWIHAHSWDGGNENQELVLSEKRSLEISRFLQIHGVKENQIRRLFYGNTKPLDHGFTTTDQALLRRAELKITNRE</sequence>